<reference evidence="1 2" key="1">
    <citation type="submission" date="2019-01" db="EMBL/GenBank/DDBJ databases">
        <title>Litorilituus lipolytica sp. nov., isolated from intertidal sand of the Yellow Sea in China.</title>
        <authorList>
            <person name="Liu A."/>
        </authorList>
    </citation>
    <scope>NUCLEOTIDE SEQUENCE [LARGE SCALE GENOMIC DNA]</scope>
    <source>
        <strain evidence="1 2">RZ04</strain>
    </source>
</reference>
<keyword evidence="2" id="KW-1185">Reference proteome</keyword>
<dbReference type="EMBL" id="SAWY01000041">
    <property type="protein sequence ID" value="TPH12243.1"/>
    <property type="molecule type" value="Genomic_DNA"/>
</dbReference>
<comment type="caution">
    <text evidence="1">The sequence shown here is derived from an EMBL/GenBank/DDBJ whole genome shotgun (WGS) entry which is preliminary data.</text>
</comment>
<gene>
    <name evidence="1" type="ORF">EPA86_18040</name>
</gene>
<organism evidence="1 2">
    <name type="scientific">Litorilituus lipolyticus</name>
    <dbReference type="NCBI Taxonomy" id="2491017"/>
    <lineage>
        <taxon>Bacteria</taxon>
        <taxon>Pseudomonadati</taxon>
        <taxon>Pseudomonadota</taxon>
        <taxon>Gammaproteobacteria</taxon>
        <taxon>Alteromonadales</taxon>
        <taxon>Colwelliaceae</taxon>
        <taxon>Litorilituus</taxon>
    </lineage>
</organism>
<dbReference type="SUPFAM" id="SSF54637">
    <property type="entry name" value="Thioesterase/thiol ester dehydrase-isomerase"/>
    <property type="match status" value="1"/>
</dbReference>
<evidence type="ECO:0000313" key="2">
    <source>
        <dbReference type="Proteomes" id="UP000315303"/>
    </source>
</evidence>
<dbReference type="Proteomes" id="UP000315303">
    <property type="component" value="Unassembled WGS sequence"/>
</dbReference>
<evidence type="ECO:0000313" key="1">
    <source>
        <dbReference type="EMBL" id="TPH12243.1"/>
    </source>
</evidence>
<dbReference type="OrthoDB" id="9800188at2"/>
<dbReference type="RefSeq" id="WP_140605773.1">
    <property type="nucleotide sequence ID" value="NZ_SAWY01000041.1"/>
</dbReference>
<dbReference type="PIRSF" id="PIRSF020565">
    <property type="entry name" value="3Ho_Ac_ACP_DH_prd"/>
    <property type="match status" value="1"/>
</dbReference>
<dbReference type="AlphaFoldDB" id="A0A502KRK3"/>
<dbReference type="Gene3D" id="3.10.129.10">
    <property type="entry name" value="Hotdog Thioesterase"/>
    <property type="match status" value="1"/>
</dbReference>
<accession>A0A502KRK3</accession>
<dbReference type="InterPro" id="IPR029069">
    <property type="entry name" value="HotDog_dom_sf"/>
</dbReference>
<dbReference type="InterPro" id="IPR016776">
    <property type="entry name" value="ApeP-like_dehydratase"/>
</dbReference>
<sequence length="152" mass="16864">MKKNTYAIEHVVPHAHPMILIDELLEYDDSKALCQLTITENSNFYNSETQSVPNYVAIEYMAQSIAAFANANEKDQGGEVSIGFLVSSRKLKVLVKEFSLASTLLVTVEQLYSEENGLSAFDCIIEQAGQIVVEAKINIFQPNDAKAFLAEQ</sequence>
<protein>
    <submittedName>
        <fullName evidence="1">3-hydroxylacyl-ACP dehydratase</fullName>
    </submittedName>
</protein>
<proteinExistence type="predicted"/>
<name>A0A502KRK3_9GAMM</name>
<dbReference type="Pfam" id="PF22817">
    <property type="entry name" value="ApeP-like"/>
    <property type="match status" value="1"/>
</dbReference>